<dbReference type="eggNOG" id="ENOG503191H">
    <property type="taxonomic scope" value="Bacteria"/>
</dbReference>
<dbReference type="Proteomes" id="UP000022447">
    <property type="component" value="Unassembled WGS sequence"/>
</dbReference>
<gene>
    <name evidence="1" type="ORF">OCH239_04555</name>
</gene>
<dbReference type="OrthoDB" id="9977416at2"/>
<dbReference type="RefSeq" id="WP_037263250.1">
    <property type="nucleotide sequence ID" value="NZ_JALZ01000013.1"/>
</dbReference>
<evidence type="ECO:0000313" key="2">
    <source>
        <dbReference type="Proteomes" id="UP000022447"/>
    </source>
</evidence>
<reference evidence="1 2" key="1">
    <citation type="submission" date="2014-01" db="EMBL/GenBank/DDBJ databases">
        <title>Roseivivax halodurans JCM 10272 Genome Sequencing.</title>
        <authorList>
            <person name="Lai Q."/>
            <person name="Li G."/>
            <person name="Shao Z."/>
        </authorList>
    </citation>
    <scope>NUCLEOTIDE SEQUENCE [LARGE SCALE GENOMIC DNA]</scope>
    <source>
        <strain evidence="1 2">JCM 10272</strain>
    </source>
</reference>
<keyword evidence="2" id="KW-1185">Reference proteome</keyword>
<evidence type="ECO:0000313" key="1">
    <source>
        <dbReference type="EMBL" id="ETX14123.1"/>
    </source>
</evidence>
<dbReference type="STRING" id="1449350.OCH239_04555"/>
<dbReference type="EMBL" id="JALZ01000013">
    <property type="protein sequence ID" value="ETX14123.1"/>
    <property type="molecule type" value="Genomic_DNA"/>
</dbReference>
<organism evidence="1 2">
    <name type="scientific">Roseivivax halodurans JCM 10272</name>
    <dbReference type="NCBI Taxonomy" id="1449350"/>
    <lineage>
        <taxon>Bacteria</taxon>
        <taxon>Pseudomonadati</taxon>
        <taxon>Pseudomonadota</taxon>
        <taxon>Alphaproteobacteria</taxon>
        <taxon>Rhodobacterales</taxon>
        <taxon>Roseobacteraceae</taxon>
        <taxon>Roseivivax</taxon>
    </lineage>
</organism>
<accession>X7EG80</accession>
<sequence>MTTFTVMFEGSGFALEAPEGLARGFFVTVTLDAPDAETAEARARRDVYRAWTAGGYDKAAGGVMPDLAVDDLRRVGPLRALFTRKGTGGFVLFPEE</sequence>
<name>X7EG80_9RHOB</name>
<proteinExistence type="predicted"/>
<comment type="caution">
    <text evidence="1">The sequence shown here is derived from an EMBL/GenBank/DDBJ whole genome shotgun (WGS) entry which is preliminary data.</text>
</comment>
<protein>
    <submittedName>
        <fullName evidence="1">Uncharacterized protein</fullName>
    </submittedName>
</protein>
<dbReference type="AlphaFoldDB" id="X7EG80"/>